<dbReference type="HOGENOM" id="CLU_003841_0_0_1"/>
<dbReference type="FunCoup" id="R7V594">
    <property type="interactions" value="1219"/>
</dbReference>
<dbReference type="PANTHER" id="PTHR13886:SF4">
    <property type="entry name" value="JNK-INTERACTING PROTEIN 3"/>
    <property type="match status" value="1"/>
</dbReference>
<protein>
    <recommendedName>
        <fullName evidence="13">RH2 domain-containing protein</fullName>
    </recommendedName>
</protein>
<name>R7V594_CAPTE</name>
<dbReference type="GO" id="GO:0016192">
    <property type="term" value="P:vesicle-mediated transport"/>
    <property type="evidence" value="ECO:0007669"/>
    <property type="project" value="TreeGrafter"/>
</dbReference>
<feature type="compositionally biased region" description="Basic and acidic residues" evidence="7">
    <location>
        <begin position="842"/>
        <end position="852"/>
    </location>
</feature>
<dbReference type="AlphaFoldDB" id="R7V594"/>
<dbReference type="Proteomes" id="UP000014760">
    <property type="component" value="Unassembled WGS sequence"/>
</dbReference>
<reference evidence="10 12" key="2">
    <citation type="journal article" date="2013" name="Nature">
        <title>Insights into bilaterian evolution from three spiralian genomes.</title>
        <authorList>
            <person name="Simakov O."/>
            <person name="Marletaz F."/>
            <person name="Cho S.J."/>
            <person name="Edsinger-Gonzales E."/>
            <person name="Havlak P."/>
            <person name="Hellsten U."/>
            <person name="Kuo D.H."/>
            <person name="Larsson T."/>
            <person name="Lv J."/>
            <person name="Arendt D."/>
            <person name="Savage R."/>
            <person name="Osoegawa K."/>
            <person name="de Jong P."/>
            <person name="Grimwood J."/>
            <person name="Chapman J.A."/>
            <person name="Shapiro H."/>
            <person name="Aerts A."/>
            <person name="Otillar R.P."/>
            <person name="Terry A.Y."/>
            <person name="Boore J.L."/>
            <person name="Grigoriev I.V."/>
            <person name="Lindberg D.R."/>
            <person name="Seaver E.C."/>
            <person name="Weisblat D.A."/>
            <person name="Putnam N.H."/>
            <person name="Rokhsar D.S."/>
        </authorList>
    </citation>
    <scope>NUCLEOTIDE SEQUENCE</scope>
    <source>
        <strain evidence="10 12">I ESC-2004</strain>
    </source>
</reference>
<accession>R7V594</accession>
<dbReference type="SUPFAM" id="SSF50978">
    <property type="entry name" value="WD40 repeat-like"/>
    <property type="match status" value="1"/>
</dbReference>
<feature type="compositionally biased region" description="Acidic residues" evidence="7">
    <location>
        <begin position="284"/>
        <end position="293"/>
    </location>
</feature>
<evidence type="ECO:0000313" key="10">
    <source>
        <dbReference type="EMBL" id="ELU13632.1"/>
    </source>
</evidence>
<dbReference type="PANTHER" id="PTHR13886">
    <property type="entry name" value="JNK/SAPK-ASSOCIATED PROTEIN"/>
    <property type="match status" value="1"/>
</dbReference>
<evidence type="ECO:0000256" key="4">
    <source>
        <dbReference type="ARBA" id="ARBA00022553"/>
    </source>
</evidence>
<dbReference type="InterPro" id="IPR034743">
    <property type="entry name" value="RH1"/>
</dbReference>
<feature type="region of interest" description="Disordered" evidence="7">
    <location>
        <begin position="776"/>
        <end position="863"/>
    </location>
</feature>
<dbReference type="Pfam" id="PF19056">
    <property type="entry name" value="WD40_2"/>
    <property type="match status" value="1"/>
</dbReference>
<dbReference type="PROSITE" id="PS51776">
    <property type="entry name" value="RH1"/>
    <property type="match status" value="1"/>
</dbReference>
<dbReference type="GO" id="GO:0005078">
    <property type="term" value="F:MAP-kinase scaffold activity"/>
    <property type="evidence" value="ECO:0007669"/>
    <property type="project" value="InterPro"/>
</dbReference>
<sequence>MSERVQNLAASVYKEFERMISKYDEDVVKELMPIVVGILENLDLSFVDKQEQEVELELLRDDNEQLLTQYEREKQLRKSAETKCLEVEDVKEEELKELTSKVESLDSIVRMFELKAKNAQDHITRLEDRDSEMKKEYTKLHDRYTDLFKTHVDYMERSKLFIGGDKIMDMGVSPRGRTGFAPHSMKLTSPSQDEGGRGDPSIQSADPMAPSLTIISPVKGMQGNMSSLKNELGDFEKAELEEKMDSKEVKETINKEEKETAEKEQNTEFVDVKERSTATKTDEEERGGDEEAEVVAPSSSSAPSVEISDEFSEGEMMDDEMLSGTFIRLGFTGHYDFRNVTQHESSIFDELSAHDTDALGQIDDGADITGMSKEVENLILENTELLATKNALNIVKDDLIVKVDELSSEQEILREEISALQATKEKLKTKVSELEDELKKTKELLEKEKAKTSGQAEEGEEDIPMAQRKRFTRVEMARVLMERNQYKERLMELQEAVRWTEMIRASREHPDLVTNAKKKSSIWNFFSNLFSTSSKPPRRIPLSPSAGSVKYRAPTSGVQPLGDPNKKQRDRYNIGEKSRAYDFLQDDLLTEKARREREKERREQYKQVRAHVKKDDGRMQAYGWSLPAKFSMPQQKEASSKTQVPVPVPVYCRPLMEDDPAMKLWCAAGVNLSGGKTRDGGSIVGASVFYSDPPPEVEEEKTPSNEVEKLDQELKEHEKGVRELLNEQYSSLVWICTTTHSSTKVTIVDANNPATVLESFHVTSSHILCISSVPGAMETDYPNADDIEVKDRDDSKSPSKTPAPSKEGDADGIGSITMVTCATGSSSTVTPIGTPPTADSQPDNKQEEEKGETNNPLSACSADPLGIANTDQITIVKATGSPAKDAHSAKTSLLQKRLQMPDSEMLKDGLNSVLADNALVQNQMDRTNSVLPTMWMGSQSGSLYVHSAVSEWKKCLHSVKLKDSVLSINHIKGRVFVALADGNVAVFHRAEDGQWDLTNYHVIDLGKPYHSVRCMCVVGNKNLWCGYMNKIHILDPKTLQISKSFDAHPRRESQVRQLAWLGDGVWVSIRLDSTLRLYHAYTHQHLQDVDIEPYVSKMLGTGKLGFSFVRITSLLISCNRLWIGTGNGVVISVPLSESNKQAVTTSSRMPGGVIRVYSDNKTESVTPGSFVPYCSMAQAQLSFHGHRDAVKFFVAVPGSPTKNLSSSKSSEVKS</sequence>
<evidence type="ECO:0000259" key="9">
    <source>
        <dbReference type="PROSITE" id="PS51777"/>
    </source>
</evidence>
<dbReference type="Gene3D" id="2.130.10.10">
    <property type="entry name" value="YVTN repeat-like/Quinoprotein amine dehydrogenase"/>
    <property type="match status" value="1"/>
</dbReference>
<dbReference type="STRING" id="283909.R7V594"/>
<dbReference type="Pfam" id="PF09744">
    <property type="entry name" value="RH1"/>
    <property type="match status" value="1"/>
</dbReference>
<keyword evidence="4" id="KW-0597">Phosphoprotein</keyword>
<dbReference type="GO" id="GO:0008432">
    <property type="term" value="F:JUN kinase binding"/>
    <property type="evidence" value="ECO:0007669"/>
    <property type="project" value="TreeGrafter"/>
</dbReference>
<dbReference type="InterPro" id="IPR034744">
    <property type="entry name" value="RH2"/>
</dbReference>
<feature type="region of interest" description="Disordered" evidence="7">
    <location>
        <begin position="176"/>
        <end position="208"/>
    </location>
</feature>
<comment type="subcellular location">
    <subcellularLocation>
        <location evidence="1">Cytoplasm</location>
        <location evidence="1">Perinuclear region</location>
    </subcellularLocation>
</comment>
<feature type="compositionally biased region" description="Low complexity" evidence="7">
    <location>
        <begin position="294"/>
        <end position="306"/>
    </location>
</feature>
<dbReference type="EMBL" id="AMQN01005076">
    <property type="status" value="NOT_ANNOTATED_CDS"/>
    <property type="molecule type" value="Genomic_DNA"/>
</dbReference>
<dbReference type="OrthoDB" id="10256043at2759"/>
<feature type="coiled-coil region" evidence="6">
    <location>
        <begin position="49"/>
        <end position="83"/>
    </location>
</feature>
<feature type="compositionally biased region" description="Polar residues" evidence="7">
    <location>
        <begin position="817"/>
        <end position="841"/>
    </location>
</feature>
<feature type="coiled-coil region" evidence="6">
    <location>
        <begin position="109"/>
        <end position="136"/>
    </location>
</feature>
<dbReference type="Gene3D" id="1.20.5.1000">
    <property type="entry name" value="arf6 gtpase in complex with a specific effector, jip4"/>
    <property type="match status" value="1"/>
</dbReference>
<dbReference type="EnsemblMetazoa" id="CapteT158214">
    <property type="protein sequence ID" value="CapteP158214"/>
    <property type="gene ID" value="CapteG158214"/>
</dbReference>
<evidence type="ECO:0000259" key="8">
    <source>
        <dbReference type="PROSITE" id="PS51776"/>
    </source>
</evidence>
<dbReference type="OMA" id="MEYIERT"/>
<evidence type="ECO:0000313" key="12">
    <source>
        <dbReference type="Proteomes" id="UP000014760"/>
    </source>
</evidence>
<feature type="compositionally biased region" description="Basic and acidic residues" evidence="7">
    <location>
        <begin position="787"/>
        <end position="797"/>
    </location>
</feature>
<reference evidence="11" key="3">
    <citation type="submission" date="2015-06" db="UniProtKB">
        <authorList>
            <consortium name="EnsemblMetazoa"/>
        </authorList>
    </citation>
    <scope>IDENTIFICATION</scope>
</reference>
<comment type="similarity">
    <text evidence="2">Belongs to the JIP scaffold family.</text>
</comment>
<dbReference type="InterPro" id="IPR036322">
    <property type="entry name" value="WD40_repeat_dom_sf"/>
</dbReference>
<dbReference type="InterPro" id="IPR039911">
    <property type="entry name" value="JIP3/JIP4"/>
</dbReference>
<evidence type="ECO:0000256" key="2">
    <source>
        <dbReference type="ARBA" id="ARBA00009866"/>
    </source>
</evidence>
<dbReference type="GO" id="GO:0030159">
    <property type="term" value="F:signaling receptor complex adaptor activity"/>
    <property type="evidence" value="ECO:0007669"/>
    <property type="project" value="TreeGrafter"/>
</dbReference>
<evidence type="ECO:0000256" key="6">
    <source>
        <dbReference type="SAM" id="Coils"/>
    </source>
</evidence>
<dbReference type="EMBL" id="KB295063">
    <property type="protein sequence ID" value="ELU13632.1"/>
    <property type="molecule type" value="Genomic_DNA"/>
</dbReference>
<feature type="region of interest" description="Disordered" evidence="7">
    <location>
        <begin position="533"/>
        <end position="575"/>
    </location>
</feature>
<dbReference type="InterPro" id="IPR015943">
    <property type="entry name" value="WD40/YVTN_repeat-like_dom_sf"/>
</dbReference>
<keyword evidence="5 6" id="KW-0175">Coiled coil</keyword>
<dbReference type="GO" id="GO:0048471">
    <property type="term" value="C:perinuclear region of cytoplasm"/>
    <property type="evidence" value="ECO:0007669"/>
    <property type="project" value="UniProtKB-SubCell"/>
</dbReference>
<gene>
    <name evidence="10" type="ORF">CAPTEDRAFT_158214</name>
</gene>
<feature type="domain" description="RH2" evidence="9">
    <location>
        <begin position="468"/>
        <end position="540"/>
    </location>
</feature>
<dbReference type="GO" id="GO:0019894">
    <property type="term" value="F:kinesin binding"/>
    <property type="evidence" value="ECO:0007669"/>
    <property type="project" value="TreeGrafter"/>
</dbReference>
<proteinExistence type="inferred from homology"/>
<keyword evidence="12" id="KW-1185">Reference proteome</keyword>
<dbReference type="FunFam" id="1.20.58.1770:FF:000001">
    <property type="entry name" value="C-Jun-amino-terminal kinase-interacting protein 3 isoform X1"/>
    <property type="match status" value="1"/>
</dbReference>
<reference evidence="12" key="1">
    <citation type="submission" date="2012-12" db="EMBL/GenBank/DDBJ databases">
        <authorList>
            <person name="Hellsten U."/>
            <person name="Grimwood J."/>
            <person name="Chapman J.A."/>
            <person name="Shapiro H."/>
            <person name="Aerts A."/>
            <person name="Otillar R.P."/>
            <person name="Terry A.Y."/>
            <person name="Boore J.L."/>
            <person name="Simakov O."/>
            <person name="Marletaz F."/>
            <person name="Cho S.-J."/>
            <person name="Edsinger-Gonzales E."/>
            <person name="Havlak P."/>
            <person name="Kuo D.-H."/>
            <person name="Larsson T."/>
            <person name="Lv J."/>
            <person name="Arendt D."/>
            <person name="Savage R."/>
            <person name="Osoegawa K."/>
            <person name="de Jong P."/>
            <person name="Lindberg D.R."/>
            <person name="Seaver E.C."/>
            <person name="Weisblat D.A."/>
            <person name="Putnam N.H."/>
            <person name="Grigoriev I.V."/>
            <person name="Rokhsar D.S."/>
        </authorList>
    </citation>
    <scope>NUCLEOTIDE SEQUENCE</scope>
    <source>
        <strain evidence="12">I ESC-2004</strain>
    </source>
</reference>
<evidence type="ECO:0000256" key="1">
    <source>
        <dbReference type="ARBA" id="ARBA00004556"/>
    </source>
</evidence>
<feature type="domain" description="RH1" evidence="8">
    <location>
        <begin position="1"/>
        <end position="76"/>
    </location>
</feature>
<dbReference type="Pfam" id="PF16471">
    <property type="entry name" value="JIP_LZII"/>
    <property type="match status" value="1"/>
</dbReference>
<dbReference type="PROSITE" id="PS51777">
    <property type="entry name" value="RH2"/>
    <property type="match status" value="1"/>
</dbReference>
<evidence type="ECO:0000256" key="7">
    <source>
        <dbReference type="SAM" id="MobiDB-lite"/>
    </source>
</evidence>
<dbReference type="Gene3D" id="1.20.58.1770">
    <property type="match status" value="1"/>
</dbReference>
<dbReference type="FunFam" id="1.20.5.1000:FF:000001">
    <property type="entry name" value="C-Jun-amino-terminal kinase-interacting protein 3 isoform X2"/>
    <property type="match status" value="1"/>
</dbReference>
<feature type="region of interest" description="Disordered" evidence="7">
    <location>
        <begin position="243"/>
        <end position="306"/>
    </location>
</feature>
<keyword evidence="3" id="KW-0963">Cytoplasm</keyword>
<feature type="non-terminal residue" evidence="10">
    <location>
        <position position="1214"/>
    </location>
</feature>
<evidence type="ECO:0000313" key="11">
    <source>
        <dbReference type="EnsemblMetazoa" id="CapteP158214"/>
    </source>
</evidence>
<feature type="compositionally biased region" description="Basic and acidic residues" evidence="7">
    <location>
        <begin position="564"/>
        <end position="575"/>
    </location>
</feature>
<organism evidence="10">
    <name type="scientific">Capitella teleta</name>
    <name type="common">Polychaete worm</name>
    <dbReference type="NCBI Taxonomy" id="283909"/>
    <lineage>
        <taxon>Eukaryota</taxon>
        <taxon>Metazoa</taxon>
        <taxon>Spiralia</taxon>
        <taxon>Lophotrochozoa</taxon>
        <taxon>Annelida</taxon>
        <taxon>Polychaeta</taxon>
        <taxon>Sedentaria</taxon>
        <taxon>Scolecida</taxon>
        <taxon>Capitellidae</taxon>
        <taxon>Capitella</taxon>
    </lineage>
</organism>
<evidence type="ECO:0008006" key="13">
    <source>
        <dbReference type="Google" id="ProtNLM"/>
    </source>
</evidence>
<dbReference type="InterPro" id="IPR032486">
    <property type="entry name" value="JIP_LZII"/>
</dbReference>
<feature type="compositionally biased region" description="Basic and acidic residues" evidence="7">
    <location>
        <begin position="243"/>
        <end position="283"/>
    </location>
</feature>
<evidence type="ECO:0000256" key="3">
    <source>
        <dbReference type="ARBA" id="ARBA00022490"/>
    </source>
</evidence>
<evidence type="ECO:0000256" key="5">
    <source>
        <dbReference type="ARBA" id="ARBA00023054"/>
    </source>
</evidence>
<feature type="coiled-coil region" evidence="6">
    <location>
        <begin position="396"/>
        <end position="496"/>
    </location>
</feature>